<dbReference type="Pfam" id="PF12867">
    <property type="entry name" value="DinB_2"/>
    <property type="match status" value="1"/>
</dbReference>
<organism evidence="2 3">
    <name type="scientific">Hyunsoonleella pacifica</name>
    <dbReference type="NCBI Taxonomy" id="1080224"/>
    <lineage>
        <taxon>Bacteria</taxon>
        <taxon>Pseudomonadati</taxon>
        <taxon>Bacteroidota</taxon>
        <taxon>Flavobacteriia</taxon>
        <taxon>Flavobacteriales</taxon>
        <taxon>Flavobacteriaceae</taxon>
    </lineage>
</organism>
<dbReference type="RefSeq" id="WP_130935488.1">
    <property type="nucleotide sequence ID" value="NZ_BMEE01000001.1"/>
</dbReference>
<name>A0A4Q9FSJ3_9FLAO</name>
<reference evidence="2 3" key="1">
    <citation type="journal article" date="2015" name="Int. J. Syst. Evol. Microbiol.">
        <title>Hyunsoonleella pacifica sp. nov., isolated from seawater of South Pacific Gyre.</title>
        <authorList>
            <person name="Gao X."/>
            <person name="Zhang Z."/>
            <person name="Dai X."/>
            <person name="Zhang X.H."/>
        </authorList>
    </citation>
    <scope>NUCLEOTIDE SEQUENCE [LARGE SCALE GENOMIC DNA]</scope>
    <source>
        <strain evidence="2 3">SW033</strain>
    </source>
</reference>
<feature type="domain" description="DinB-like" evidence="1">
    <location>
        <begin position="17"/>
        <end position="145"/>
    </location>
</feature>
<dbReference type="InterPro" id="IPR024775">
    <property type="entry name" value="DinB-like"/>
</dbReference>
<dbReference type="Gene3D" id="1.20.120.450">
    <property type="entry name" value="dinb family like domain"/>
    <property type="match status" value="1"/>
</dbReference>
<evidence type="ECO:0000259" key="1">
    <source>
        <dbReference type="Pfam" id="PF12867"/>
    </source>
</evidence>
<protein>
    <submittedName>
        <fullName evidence="2">DinB family protein</fullName>
    </submittedName>
</protein>
<dbReference type="EMBL" id="SIRS01000001">
    <property type="protein sequence ID" value="TBN18973.1"/>
    <property type="molecule type" value="Genomic_DNA"/>
</dbReference>
<gene>
    <name evidence="2" type="ORF">EYD46_02600</name>
</gene>
<dbReference type="SUPFAM" id="SSF109854">
    <property type="entry name" value="DinB/YfiT-like putative metalloenzymes"/>
    <property type="match status" value="1"/>
</dbReference>
<evidence type="ECO:0000313" key="3">
    <source>
        <dbReference type="Proteomes" id="UP000292372"/>
    </source>
</evidence>
<sequence length="147" mass="17273">MNKTISELELLLSDGLNYIANAPEIEFSKKLSSKKWSKKEILGHLIDSAINNLQRFTEIQFETEPYIIKQYSQDELVKANHYQSADTKELLDLWIALNNRILFVIKNQNEETLNYKVHTNNTTIVDLKFLIKDYVDHLSYHLNQIMN</sequence>
<evidence type="ECO:0000313" key="2">
    <source>
        <dbReference type="EMBL" id="TBN18973.1"/>
    </source>
</evidence>
<dbReference type="InterPro" id="IPR034660">
    <property type="entry name" value="DinB/YfiT-like"/>
</dbReference>
<dbReference type="AlphaFoldDB" id="A0A4Q9FSJ3"/>
<keyword evidence="3" id="KW-1185">Reference proteome</keyword>
<comment type="caution">
    <text evidence="2">The sequence shown here is derived from an EMBL/GenBank/DDBJ whole genome shotgun (WGS) entry which is preliminary data.</text>
</comment>
<dbReference type="Proteomes" id="UP000292372">
    <property type="component" value="Unassembled WGS sequence"/>
</dbReference>
<dbReference type="OrthoDB" id="9793216at2"/>
<proteinExistence type="predicted"/>
<accession>A0A4Q9FSJ3</accession>